<organism evidence="1 2">
    <name type="scientific">Citrus sinensis</name>
    <name type="common">Sweet orange</name>
    <name type="synonym">Citrus aurantium var. sinensis</name>
    <dbReference type="NCBI Taxonomy" id="2711"/>
    <lineage>
        <taxon>Eukaryota</taxon>
        <taxon>Viridiplantae</taxon>
        <taxon>Streptophyta</taxon>
        <taxon>Embryophyta</taxon>
        <taxon>Tracheophyta</taxon>
        <taxon>Spermatophyta</taxon>
        <taxon>Magnoliopsida</taxon>
        <taxon>eudicotyledons</taxon>
        <taxon>Gunneridae</taxon>
        <taxon>Pentapetalae</taxon>
        <taxon>rosids</taxon>
        <taxon>malvids</taxon>
        <taxon>Sapindales</taxon>
        <taxon>Rutaceae</taxon>
        <taxon>Aurantioideae</taxon>
        <taxon>Citrus</taxon>
    </lineage>
</organism>
<name>A0ACB8KSV4_CITSI</name>
<protein>
    <submittedName>
        <fullName evidence="1">Uncharacterized protein</fullName>
    </submittedName>
</protein>
<dbReference type="Proteomes" id="UP000829398">
    <property type="component" value="Chromosome 5"/>
</dbReference>
<keyword evidence="2" id="KW-1185">Reference proteome</keyword>
<evidence type="ECO:0000313" key="2">
    <source>
        <dbReference type="Proteomes" id="UP000829398"/>
    </source>
</evidence>
<proteinExistence type="predicted"/>
<comment type="caution">
    <text evidence="1">The sequence shown here is derived from an EMBL/GenBank/DDBJ whole genome shotgun (WGS) entry which is preliminary data.</text>
</comment>
<reference evidence="2" key="1">
    <citation type="journal article" date="2023" name="Hortic. Res.">
        <title>A chromosome-level phased genome enabling allele-level studies in sweet orange: a case study on citrus Huanglongbing tolerance.</title>
        <authorList>
            <person name="Wu B."/>
            <person name="Yu Q."/>
            <person name="Deng Z."/>
            <person name="Duan Y."/>
            <person name="Luo F."/>
            <person name="Gmitter F. Jr."/>
        </authorList>
    </citation>
    <scope>NUCLEOTIDE SEQUENCE [LARGE SCALE GENOMIC DNA]</scope>
    <source>
        <strain evidence="2">cv. Valencia</strain>
    </source>
</reference>
<gene>
    <name evidence="1" type="ORF">KPL71_016402</name>
</gene>
<sequence>MQAIIVLKMAEIFSRATIKECMSLKQIFECYAAASGQIFNFEKFSMFFSGSISAKQMTKVRDIFQLKIVSKHEKYLGLPSMIGRKKVNFFKDIKLRILSKISSWQSKLFSSGGKETLIKAVAQVIPAYAMSVFRLPTTLCEDIRRVIAGFWWGAKKDRKSTHWANWEKLCQAKGRGGLGFRDITSFNQALVAKQRWRIIKYPESLMAKILQAKYFKGADFLQAKLGSKSSFVWRSIIWGRQVIINGMRWRIGTGDKVKIYKSHWIPRSPQQRPKISFSSVDTTQHSAAMAAAMSLSAEVK</sequence>
<dbReference type="EMBL" id="CM039174">
    <property type="protein sequence ID" value="KAH9757470.1"/>
    <property type="molecule type" value="Genomic_DNA"/>
</dbReference>
<evidence type="ECO:0000313" key="1">
    <source>
        <dbReference type="EMBL" id="KAH9757470.1"/>
    </source>
</evidence>
<accession>A0ACB8KSV4</accession>